<reference evidence="3" key="1">
    <citation type="journal article" date="2018" name="Genome Res.">
        <title>The genomic architecture and molecular evolution of ant odorant receptors.</title>
        <authorList>
            <person name="McKenzie S.K."/>
            <person name="Kronauer D.J.C."/>
        </authorList>
    </citation>
    <scope>NUCLEOTIDE SEQUENCE [LARGE SCALE GENOMIC DNA]</scope>
    <source>
        <strain evidence="3">Clonal line C1</strain>
    </source>
</reference>
<dbReference type="AlphaFoldDB" id="A0A3L8DKA9"/>
<proteinExistence type="predicted"/>
<dbReference type="InterPro" id="IPR036397">
    <property type="entry name" value="RNaseH_sf"/>
</dbReference>
<sequence length="571" mass="64848">MSTDGLAQVDILGCPVDFHLVEDNFPIPQDGILGSDFFKQFKIKLNYELNQLEWGNISIPFEAKEILTIPARANSQIYIQVVNPEIKEGYVPRLKLAEGVYLEDDNARARQANPQPLKSSPRRGSMWEEPEPICRGVRTRQAAASDGDSIPFTRKELQELLFTEHTFQAQIHPEPQSNNPVEHLEQLLPEGNNADFSPTLSADVDTQDDNLPLTTDNTINSQLALPPNLLQILNELSEKLSNDKTNSNQRNPLINTSDDGEDNINENILDDDISDIYDTDNTNNQPHELHDNYDSDNENDNESNIDNTFNEFNPYEPDNSDQSQMNYINNCLQCQLKKVVRTKTKQPMLITDTSYTAFEKISLNIVGPLPVTSQNNSYILTIQDHLTKFSLAIPLQSATAVSVANAFLESFICTFGAPKAILTDQGTNFTSKLLKRFAKQFRIKQFQTTTFYPQANGALERSHFILVEFLKQFVNRFTEWDKLVRYAAFSYNTSTHEATGYTPYKLVFGKLARLPSNEINDAEEPRAYDDYLTQLMTDIHNLQELAREHIIASKNQKRANLVINILTLIPY</sequence>
<evidence type="ECO:0000313" key="3">
    <source>
        <dbReference type="EMBL" id="RLU20776.1"/>
    </source>
</evidence>
<feature type="compositionally biased region" description="Acidic residues" evidence="1">
    <location>
        <begin position="258"/>
        <end position="278"/>
    </location>
</feature>
<feature type="compositionally biased region" description="Polar residues" evidence="1">
    <location>
        <begin position="243"/>
        <end position="256"/>
    </location>
</feature>
<dbReference type="InterPro" id="IPR021109">
    <property type="entry name" value="Peptidase_aspartic_dom_sf"/>
</dbReference>
<reference evidence="3" key="2">
    <citation type="submission" date="2018-07" db="EMBL/GenBank/DDBJ databases">
        <authorList>
            <person name="Mckenzie S.K."/>
            <person name="Kronauer D.J.C."/>
        </authorList>
    </citation>
    <scope>NUCLEOTIDE SEQUENCE</scope>
    <source>
        <strain evidence="3">Clonal line C1</strain>
    </source>
</reference>
<dbReference type="InterPro" id="IPR050951">
    <property type="entry name" value="Retrovirus_Pol_polyprotein"/>
</dbReference>
<accession>A0A3L8DKA9</accession>
<organism evidence="3">
    <name type="scientific">Ooceraea biroi</name>
    <name type="common">Clonal raider ant</name>
    <name type="synonym">Cerapachys biroi</name>
    <dbReference type="NCBI Taxonomy" id="2015173"/>
    <lineage>
        <taxon>Eukaryota</taxon>
        <taxon>Metazoa</taxon>
        <taxon>Ecdysozoa</taxon>
        <taxon>Arthropoda</taxon>
        <taxon>Hexapoda</taxon>
        <taxon>Insecta</taxon>
        <taxon>Pterygota</taxon>
        <taxon>Neoptera</taxon>
        <taxon>Endopterygota</taxon>
        <taxon>Hymenoptera</taxon>
        <taxon>Apocrita</taxon>
        <taxon>Aculeata</taxon>
        <taxon>Formicoidea</taxon>
        <taxon>Formicidae</taxon>
        <taxon>Dorylinae</taxon>
        <taxon>Ooceraea</taxon>
    </lineage>
</organism>
<dbReference type="EMBL" id="QOIP01000007">
    <property type="protein sequence ID" value="RLU20776.1"/>
    <property type="molecule type" value="Genomic_DNA"/>
</dbReference>
<dbReference type="SUPFAM" id="SSF53098">
    <property type="entry name" value="Ribonuclease H-like"/>
    <property type="match status" value="1"/>
</dbReference>
<evidence type="ECO:0000256" key="1">
    <source>
        <dbReference type="SAM" id="MobiDB-lite"/>
    </source>
</evidence>
<gene>
    <name evidence="3" type="ORF">DMN91_007390</name>
</gene>
<dbReference type="OrthoDB" id="8193822at2759"/>
<feature type="domain" description="Integrase catalytic" evidence="2">
    <location>
        <begin position="343"/>
        <end position="511"/>
    </location>
</feature>
<evidence type="ECO:0000259" key="2">
    <source>
        <dbReference type="PROSITE" id="PS50994"/>
    </source>
</evidence>
<feature type="compositionally biased region" description="Acidic residues" evidence="1">
    <location>
        <begin position="294"/>
        <end position="303"/>
    </location>
</feature>
<feature type="region of interest" description="Disordered" evidence="1">
    <location>
        <begin position="107"/>
        <end position="129"/>
    </location>
</feature>
<dbReference type="InterPro" id="IPR001584">
    <property type="entry name" value="Integrase_cat-core"/>
</dbReference>
<name>A0A3L8DKA9_OOCBI</name>
<dbReference type="PANTHER" id="PTHR37984">
    <property type="entry name" value="PROTEIN CBG26694"/>
    <property type="match status" value="1"/>
</dbReference>
<dbReference type="Proteomes" id="UP000279307">
    <property type="component" value="Chromosome 7"/>
</dbReference>
<protein>
    <recommendedName>
        <fullName evidence="2">Integrase catalytic domain-containing protein</fullName>
    </recommendedName>
</protein>
<dbReference type="PROSITE" id="PS50994">
    <property type="entry name" value="INTEGRASE"/>
    <property type="match status" value="1"/>
</dbReference>
<comment type="caution">
    <text evidence="3">The sequence shown here is derived from an EMBL/GenBank/DDBJ whole genome shotgun (WGS) entry which is preliminary data.</text>
</comment>
<dbReference type="Gene3D" id="2.40.70.10">
    <property type="entry name" value="Acid Proteases"/>
    <property type="match status" value="1"/>
</dbReference>
<dbReference type="Pfam" id="PF00665">
    <property type="entry name" value="rve"/>
    <property type="match status" value="1"/>
</dbReference>
<dbReference type="Gene3D" id="3.30.420.10">
    <property type="entry name" value="Ribonuclease H-like superfamily/Ribonuclease H"/>
    <property type="match status" value="1"/>
</dbReference>
<dbReference type="GO" id="GO:0015074">
    <property type="term" value="P:DNA integration"/>
    <property type="evidence" value="ECO:0007669"/>
    <property type="project" value="InterPro"/>
</dbReference>
<dbReference type="GO" id="GO:0003676">
    <property type="term" value="F:nucleic acid binding"/>
    <property type="evidence" value="ECO:0007669"/>
    <property type="project" value="InterPro"/>
</dbReference>
<dbReference type="FunFam" id="3.30.420.10:FF:000032">
    <property type="entry name" value="Retrovirus-related Pol polyprotein from transposon 297-like Protein"/>
    <property type="match status" value="1"/>
</dbReference>
<feature type="region of interest" description="Disordered" evidence="1">
    <location>
        <begin position="241"/>
        <end position="313"/>
    </location>
</feature>
<dbReference type="InterPro" id="IPR012337">
    <property type="entry name" value="RNaseH-like_sf"/>
</dbReference>
<dbReference type="PANTHER" id="PTHR37984:SF15">
    <property type="entry name" value="INTEGRASE CATALYTIC DOMAIN-CONTAINING PROTEIN"/>
    <property type="match status" value="1"/>
</dbReference>